<dbReference type="PANTHER" id="PTHR13344:SF0">
    <property type="entry name" value="NADH DEHYDROGENASE [UBIQUINONE] 1 ALPHA SUBCOMPLEX SUBUNIT 8"/>
    <property type="match status" value="1"/>
</dbReference>
<dbReference type="GeneID" id="18928090"/>
<keyword evidence="7 9" id="KW-0496">Mitochondrion</keyword>
<dbReference type="PANTHER" id="PTHR13344">
    <property type="entry name" value="NADH-UBIQUINONE OXIDOREDUCTASE"/>
    <property type="match status" value="1"/>
</dbReference>
<dbReference type="PROSITE" id="PS51808">
    <property type="entry name" value="CHCH"/>
    <property type="match status" value="1"/>
</dbReference>
<gene>
    <name evidence="10" type="ORF">MELLADRAFT_43024</name>
</gene>
<organism evidence="11">
    <name type="scientific">Melampsora larici-populina (strain 98AG31 / pathotype 3-4-7)</name>
    <name type="common">Poplar leaf rust fungus</name>
    <dbReference type="NCBI Taxonomy" id="747676"/>
    <lineage>
        <taxon>Eukaryota</taxon>
        <taxon>Fungi</taxon>
        <taxon>Dikarya</taxon>
        <taxon>Basidiomycota</taxon>
        <taxon>Pucciniomycotina</taxon>
        <taxon>Pucciniomycetes</taxon>
        <taxon>Pucciniales</taxon>
        <taxon>Melampsoraceae</taxon>
        <taxon>Melampsora</taxon>
    </lineage>
</organism>
<keyword evidence="8" id="KW-1015">Disulfide bond</keyword>
<dbReference type="RefSeq" id="XP_007408797.1">
    <property type="nucleotide sequence ID" value="XM_007408735.1"/>
</dbReference>
<comment type="function">
    <text evidence="1 9">Accessory subunit of the mitochondrial membrane respiratory chain NADH dehydrogenase (Complex I), that is believed not to be involved in catalysis. Complex I functions in the transfer of electrons from NADH to the respiratory chain. The immediate electron acceptor for the enzyme is believed to be ubiquinone.</text>
</comment>
<dbReference type="InterPro" id="IPR016680">
    <property type="entry name" value="NDUFA8"/>
</dbReference>
<dbReference type="HOGENOM" id="CLU_081931_0_0_1"/>
<dbReference type="InParanoid" id="F4RI22"/>
<evidence type="ECO:0000256" key="5">
    <source>
        <dbReference type="ARBA" id="ARBA00022737"/>
    </source>
</evidence>
<evidence type="ECO:0000256" key="3">
    <source>
        <dbReference type="ARBA" id="ARBA00022448"/>
    </source>
</evidence>
<comment type="subcellular location">
    <subcellularLocation>
        <location evidence="9">Mitochondrion inner membrane</location>
    </subcellularLocation>
</comment>
<keyword evidence="11" id="KW-1185">Reference proteome</keyword>
<dbReference type="OrthoDB" id="276296at2759"/>
<dbReference type="VEuPathDB" id="FungiDB:MELLADRAFT_43024"/>
<dbReference type="EMBL" id="GL883102">
    <property type="protein sequence ID" value="EGG08032.1"/>
    <property type="molecule type" value="Genomic_DNA"/>
</dbReference>
<sequence>MTTYRPPHYGNTQEPLVDPAELPNHIPKVKELGVTSAPLKSASFFMGSFCKPFTEDFMLCKAEDGNPEHCLKEGRRVTRCAQDAIAKIKSSCLEEFNSHWQCLEMNNQKFEYCRKPEKTFNGCLYDKLQWKKEIPGAPVDQEPIHEKKSPIYGRIQR</sequence>
<dbReference type="AlphaFoldDB" id="F4RI22"/>
<protein>
    <recommendedName>
        <fullName evidence="9">NADH-ubiquinone oxidoreductase</fullName>
    </recommendedName>
</protein>
<keyword evidence="3 9" id="KW-0813">Transport</keyword>
<evidence type="ECO:0000256" key="7">
    <source>
        <dbReference type="ARBA" id="ARBA00023128"/>
    </source>
</evidence>
<reference evidence="11" key="1">
    <citation type="journal article" date="2011" name="Proc. Natl. Acad. Sci. U.S.A.">
        <title>Obligate biotrophy features unraveled by the genomic analysis of rust fungi.</title>
        <authorList>
            <person name="Duplessis S."/>
            <person name="Cuomo C.A."/>
            <person name="Lin Y.-C."/>
            <person name="Aerts A."/>
            <person name="Tisserant E."/>
            <person name="Veneault-Fourrey C."/>
            <person name="Joly D.L."/>
            <person name="Hacquard S."/>
            <person name="Amselem J."/>
            <person name="Cantarel B.L."/>
            <person name="Chiu R."/>
            <person name="Coutinho P.M."/>
            <person name="Feau N."/>
            <person name="Field M."/>
            <person name="Frey P."/>
            <person name="Gelhaye E."/>
            <person name="Goldberg J."/>
            <person name="Grabherr M.G."/>
            <person name="Kodira C.D."/>
            <person name="Kohler A."/>
            <person name="Kuees U."/>
            <person name="Lindquist E.A."/>
            <person name="Lucas S.M."/>
            <person name="Mago R."/>
            <person name="Mauceli E."/>
            <person name="Morin E."/>
            <person name="Murat C."/>
            <person name="Pangilinan J.L."/>
            <person name="Park R."/>
            <person name="Pearson M."/>
            <person name="Quesneville H."/>
            <person name="Rouhier N."/>
            <person name="Sakthikumar S."/>
            <person name="Salamov A.A."/>
            <person name="Schmutz J."/>
            <person name="Selles B."/>
            <person name="Shapiro H."/>
            <person name="Tanguay P."/>
            <person name="Tuskan G.A."/>
            <person name="Henrissat B."/>
            <person name="Van de Peer Y."/>
            <person name="Rouze P."/>
            <person name="Ellis J.G."/>
            <person name="Dodds P.N."/>
            <person name="Schein J.E."/>
            <person name="Zhong S."/>
            <person name="Hamelin R.C."/>
            <person name="Grigoriev I.V."/>
            <person name="Szabo L.J."/>
            <person name="Martin F."/>
        </authorList>
    </citation>
    <scope>NUCLEOTIDE SEQUENCE [LARGE SCALE GENOMIC DNA]</scope>
    <source>
        <strain evidence="11">98AG31 / pathotype 3-4-7</strain>
    </source>
</reference>
<keyword evidence="4 9" id="KW-0679">Respiratory chain</keyword>
<dbReference type="KEGG" id="mlr:MELLADRAFT_43024"/>
<dbReference type="GO" id="GO:0006120">
    <property type="term" value="P:mitochondrial electron transport, NADH to ubiquinone"/>
    <property type="evidence" value="ECO:0007669"/>
    <property type="project" value="InterPro"/>
</dbReference>
<dbReference type="STRING" id="747676.F4RI22"/>
<name>F4RI22_MELLP</name>
<dbReference type="Proteomes" id="UP000001072">
    <property type="component" value="Unassembled WGS sequence"/>
</dbReference>
<keyword evidence="6 9" id="KW-0249">Electron transport</keyword>
<evidence type="ECO:0000256" key="2">
    <source>
        <dbReference type="ARBA" id="ARBA00010705"/>
    </source>
</evidence>
<evidence type="ECO:0000256" key="8">
    <source>
        <dbReference type="ARBA" id="ARBA00023157"/>
    </source>
</evidence>
<dbReference type="SMR" id="F4RI22"/>
<comment type="similarity">
    <text evidence="2 9">Belongs to the complex I NDUFA8 subunit family.</text>
</comment>
<keyword evidence="9" id="KW-0472">Membrane</keyword>
<keyword evidence="9" id="KW-0999">Mitochondrion inner membrane</keyword>
<proteinExistence type="inferred from homology"/>
<keyword evidence="5" id="KW-0677">Repeat</keyword>
<dbReference type="eggNOG" id="KOG3458">
    <property type="taxonomic scope" value="Eukaryota"/>
</dbReference>
<evidence type="ECO:0000256" key="1">
    <source>
        <dbReference type="ARBA" id="ARBA00003195"/>
    </source>
</evidence>
<dbReference type="GO" id="GO:0005743">
    <property type="term" value="C:mitochondrial inner membrane"/>
    <property type="evidence" value="ECO:0007669"/>
    <property type="project" value="UniProtKB-SubCell"/>
</dbReference>
<evidence type="ECO:0000256" key="6">
    <source>
        <dbReference type="ARBA" id="ARBA00022982"/>
    </source>
</evidence>
<evidence type="ECO:0000313" key="11">
    <source>
        <dbReference type="Proteomes" id="UP000001072"/>
    </source>
</evidence>
<evidence type="ECO:0000313" key="10">
    <source>
        <dbReference type="EMBL" id="EGG08032.1"/>
    </source>
</evidence>
<evidence type="ECO:0000256" key="9">
    <source>
        <dbReference type="PIRNR" id="PIRNR017016"/>
    </source>
</evidence>
<evidence type="ECO:0000256" key="4">
    <source>
        <dbReference type="ARBA" id="ARBA00022660"/>
    </source>
</evidence>
<accession>F4RI22</accession>
<dbReference type="PIRSF" id="PIRSF017016">
    <property type="entry name" value="NDUA8"/>
    <property type="match status" value="1"/>
</dbReference>